<accession>A0A811KCL6</accession>
<name>A0A811KCL6_9BILA</name>
<dbReference type="EMBL" id="CAJFDH010000003">
    <property type="protein sequence ID" value="CAD5213525.1"/>
    <property type="molecule type" value="Genomic_DNA"/>
</dbReference>
<keyword evidence="1" id="KW-0472">Membrane</keyword>
<dbReference type="OrthoDB" id="10490870at2759"/>
<keyword evidence="1" id="KW-1133">Transmembrane helix</keyword>
<feature type="transmembrane region" description="Helical" evidence="1">
    <location>
        <begin position="95"/>
        <end position="113"/>
    </location>
</feature>
<comment type="caution">
    <text evidence="2">The sequence shown here is derived from an EMBL/GenBank/DDBJ whole genome shotgun (WGS) entry which is preliminary data.</text>
</comment>
<dbReference type="AlphaFoldDB" id="A0A811KCL6"/>
<evidence type="ECO:0000313" key="2">
    <source>
        <dbReference type="EMBL" id="CAD5213525.1"/>
    </source>
</evidence>
<dbReference type="EMBL" id="CAJFCW020000003">
    <property type="protein sequence ID" value="CAG9101042.1"/>
    <property type="molecule type" value="Genomic_DNA"/>
</dbReference>
<keyword evidence="1" id="KW-0812">Transmembrane</keyword>
<feature type="transmembrane region" description="Helical" evidence="1">
    <location>
        <begin position="70"/>
        <end position="89"/>
    </location>
</feature>
<feature type="transmembrane region" description="Helical" evidence="1">
    <location>
        <begin position="200"/>
        <end position="228"/>
    </location>
</feature>
<evidence type="ECO:0000313" key="3">
    <source>
        <dbReference type="Proteomes" id="UP000614601"/>
    </source>
</evidence>
<evidence type="ECO:0000256" key="1">
    <source>
        <dbReference type="SAM" id="Phobius"/>
    </source>
</evidence>
<gene>
    <name evidence="2" type="ORF">BOKJ2_LOCUS5136</name>
</gene>
<feature type="transmembrane region" description="Helical" evidence="1">
    <location>
        <begin position="120"/>
        <end position="140"/>
    </location>
</feature>
<organism evidence="2 3">
    <name type="scientific">Bursaphelenchus okinawaensis</name>
    <dbReference type="NCBI Taxonomy" id="465554"/>
    <lineage>
        <taxon>Eukaryota</taxon>
        <taxon>Metazoa</taxon>
        <taxon>Ecdysozoa</taxon>
        <taxon>Nematoda</taxon>
        <taxon>Chromadorea</taxon>
        <taxon>Rhabditida</taxon>
        <taxon>Tylenchina</taxon>
        <taxon>Tylenchomorpha</taxon>
        <taxon>Aphelenchoidea</taxon>
        <taxon>Aphelenchoididae</taxon>
        <taxon>Bursaphelenchus</taxon>
    </lineage>
</organism>
<dbReference type="Proteomes" id="UP000783686">
    <property type="component" value="Unassembled WGS sequence"/>
</dbReference>
<sequence>MAGRTILPPKIEFPGSSESLDEIDLTTSSISFRQEQNPMLVQTAHVVISDEKVETGSETTTETVYFEPSYLPFIAILLIAYSASALLQRSLPMDVAFVLCAYGIFSTYCLLRWKSVMRYVVPALLVAFVLGKTVTDLANVSVQYEKSKYQPVPNKVEPSVYIMTLAMRVVLLFLFALVYDLLGFGIVEHYKKHFKGAYRIMLFIVGWVGALTVSLVGSVSFLVFAGYAHIE</sequence>
<feature type="transmembrane region" description="Helical" evidence="1">
    <location>
        <begin position="160"/>
        <end position="179"/>
    </location>
</feature>
<proteinExistence type="predicted"/>
<protein>
    <submittedName>
        <fullName evidence="2">Uncharacterized protein</fullName>
    </submittedName>
</protein>
<keyword evidence="3" id="KW-1185">Reference proteome</keyword>
<reference evidence="2" key="1">
    <citation type="submission" date="2020-09" db="EMBL/GenBank/DDBJ databases">
        <authorList>
            <person name="Kikuchi T."/>
        </authorList>
    </citation>
    <scope>NUCLEOTIDE SEQUENCE</scope>
    <source>
        <strain evidence="2">SH1</strain>
    </source>
</reference>
<dbReference type="Proteomes" id="UP000614601">
    <property type="component" value="Unassembled WGS sequence"/>
</dbReference>